<evidence type="ECO:0000313" key="2">
    <source>
        <dbReference type="Proteomes" id="UP000430519"/>
    </source>
</evidence>
<dbReference type="AlphaFoldDB" id="A0A6I4YMN9"/>
<sequence length="250" mass="27146">MSATITISTERTQRAAPALHEPVLALVLYAPGGQDGLNSAYTRKHRIRHDSRGRAMLGAAQALTHEDARDLLMTLGGRALTPTRENTLATSPTACAWWIPAGERALLFNPKYAQAGSVARFSGQLVPHPPLVFIAGPGSLSVYALRENTRPILDTPVCHAPFWNVFPSGQVCRGSTAYPQACTPDTQPDWEEVFFQSEFTGPSRTDRHMNWGKSYEELLDTAQAQGTFPAEVLVNAGQTLGRAVALPTHD</sequence>
<protein>
    <submittedName>
        <fullName evidence="1">PRTRC system protein B</fullName>
    </submittedName>
</protein>
<dbReference type="RefSeq" id="WP_160981195.1">
    <property type="nucleotide sequence ID" value="NZ_WVHK01000075.1"/>
</dbReference>
<dbReference type="Proteomes" id="UP000430519">
    <property type="component" value="Unassembled WGS sequence"/>
</dbReference>
<evidence type="ECO:0000313" key="1">
    <source>
        <dbReference type="EMBL" id="MXV21136.1"/>
    </source>
</evidence>
<organism evidence="1 2">
    <name type="scientific">Deinococcus xianganensis</name>
    <dbReference type="NCBI Taxonomy" id="1507289"/>
    <lineage>
        <taxon>Bacteria</taxon>
        <taxon>Thermotogati</taxon>
        <taxon>Deinococcota</taxon>
        <taxon>Deinococci</taxon>
        <taxon>Deinococcales</taxon>
        <taxon>Deinococcaceae</taxon>
        <taxon>Deinococcus</taxon>
    </lineage>
</organism>
<dbReference type="EMBL" id="WVHK01000075">
    <property type="protein sequence ID" value="MXV21136.1"/>
    <property type="molecule type" value="Genomic_DNA"/>
</dbReference>
<dbReference type="NCBIfam" id="TIGR03737">
    <property type="entry name" value="PRTRC_B"/>
    <property type="match status" value="1"/>
</dbReference>
<dbReference type="Pfam" id="PF14460">
    <property type="entry name" value="Prok-E2_D"/>
    <property type="match status" value="1"/>
</dbReference>
<comment type="caution">
    <text evidence="1">The sequence shown here is derived from an EMBL/GenBank/DDBJ whole genome shotgun (WGS) entry which is preliminary data.</text>
</comment>
<reference evidence="1 2" key="1">
    <citation type="submission" date="2019-11" db="EMBL/GenBank/DDBJ databases">
        <title>Genome sequence of Deinococcus xianganensis Y35, AI-2 producing algicidal bacterium, isolated from lake water.</title>
        <authorList>
            <person name="Li Y."/>
        </authorList>
    </citation>
    <scope>NUCLEOTIDE SEQUENCE [LARGE SCALE GENOMIC DNA]</scope>
    <source>
        <strain evidence="1 2">Y35</strain>
    </source>
</reference>
<keyword evidence="2" id="KW-1185">Reference proteome</keyword>
<gene>
    <name evidence="1" type="ORF">GLX28_16015</name>
</gene>
<dbReference type="InterPro" id="IPR032787">
    <property type="entry name" value="Prok-E2_D"/>
</dbReference>
<name>A0A6I4YMN9_9DEIO</name>
<dbReference type="InterPro" id="IPR022280">
    <property type="entry name" value="PRTRC_protein-B"/>
</dbReference>
<accession>A0A6I4YMN9</accession>
<proteinExistence type="predicted"/>